<proteinExistence type="predicted"/>
<dbReference type="EMBL" id="NXAO01000031">
    <property type="protein sequence ID" value="PHO15293.1"/>
    <property type="molecule type" value="Genomic_DNA"/>
</dbReference>
<keyword evidence="4" id="KW-1185">Reference proteome</keyword>
<feature type="transmembrane region" description="Helical" evidence="1">
    <location>
        <begin position="20"/>
        <end position="38"/>
    </location>
</feature>
<dbReference type="NCBIfam" id="TIGR02532">
    <property type="entry name" value="IV_pilin_GFxxxE"/>
    <property type="match status" value="1"/>
</dbReference>
<reference evidence="4" key="1">
    <citation type="submission" date="2017-09" db="EMBL/GenBank/DDBJ databases">
        <title>Arcobacter canalis sp. nov., a new species isolated from a water canal contaminated with urban sewage.</title>
        <authorList>
            <person name="Perez-Cataluna A."/>
            <person name="Salas-Masso N."/>
            <person name="Figueras M.J."/>
        </authorList>
    </citation>
    <scope>NUCLEOTIDE SEQUENCE [LARGE SCALE GENOMIC DNA]</scope>
    <source>
        <strain evidence="4">CECT 7727</strain>
    </source>
</reference>
<name>A0A347TIQ0_9BACT</name>
<protein>
    <recommendedName>
        <fullName evidence="6">Prepilin-type N-terminal cleavage/methylation domain-containing protein</fullName>
    </recommendedName>
</protein>
<dbReference type="Proteomes" id="UP000264693">
    <property type="component" value="Chromosome"/>
</dbReference>
<evidence type="ECO:0000313" key="2">
    <source>
        <dbReference type="EMBL" id="AXX86478.1"/>
    </source>
</evidence>
<reference evidence="2 5" key="3">
    <citation type="submission" date="2018-08" db="EMBL/GenBank/DDBJ databases">
        <title>Complete genome of the Arcobacter marinus type strain JCM 15502.</title>
        <authorList>
            <person name="Miller W.G."/>
            <person name="Yee E."/>
            <person name="Huynh S."/>
            <person name="Parker C.T."/>
        </authorList>
    </citation>
    <scope>NUCLEOTIDE SEQUENCE [LARGE SCALE GENOMIC DNA]</scope>
    <source>
        <strain evidence="2 5">JCM 15502</strain>
    </source>
</reference>
<evidence type="ECO:0008006" key="6">
    <source>
        <dbReference type="Google" id="ProtNLM"/>
    </source>
</evidence>
<evidence type="ECO:0000313" key="5">
    <source>
        <dbReference type="Proteomes" id="UP000264693"/>
    </source>
</evidence>
<dbReference type="RefSeq" id="WP_099311120.1">
    <property type="nucleotide sequence ID" value="NZ_CP032101.1"/>
</dbReference>
<evidence type="ECO:0000313" key="3">
    <source>
        <dbReference type="EMBL" id="PHO15293.1"/>
    </source>
</evidence>
<accession>A0A347TIQ0</accession>
<organism evidence="2 5">
    <name type="scientific">Malaciobacter marinus</name>
    <dbReference type="NCBI Taxonomy" id="505249"/>
    <lineage>
        <taxon>Bacteria</taxon>
        <taxon>Pseudomonadati</taxon>
        <taxon>Campylobacterota</taxon>
        <taxon>Epsilonproteobacteria</taxon>
        <taxon>Campylobacterales</taxon>
        <taxon>Arcobacteraceae</taxon>
        <taxon>Malaciobacter</taxon>
    </lineage>
</organism>
<dbReference type="Pfam" id="PF07963">
    <property type="entry name" value="N_methyl"/>
    <property type="match status" value="1"/>
</dbReference>
<evidence type="ECO:0000256" key="1">
    <source>
        <dbReference type="SAM" id="Phobius"/>
    </source>
</evidence>
<sequence>MQKQQNLVKNKKAFTLFETLISLTILAIVISLVYKLSFYNSYKKKFEKLENIQNLFILKDYSNSFSKKDETLRIIQDKTVKSINVRKILYNKDNISVYKYELQK</sequence>
<gene>
    <name evidence="2" type="ORF">AMRN_0723</name>
    <name evidence="3" type="ORF">CPH92_07520</name>
</gene>
<dbReference type="EMBL" id="CP032101">
    <property type="protein sequence ID" value="AXX86478.1"/>
    <property type="molecule type" value="Genomic_DNA"/>
</dbReference>
<dbReference type="KEGG" id="amar:AMRN_0723"/>
<evidence type="ECO:0000313" key="4">
    <source>
        <dbReference type="Proteomes" id="UP000224740"/>
    </source>
</evidence>
<reference evidence="3" key="2">
    <citation type="submission" date="2017-09" db="EMBL/GenBank/DDBJ databases">
        <authorList>
            <person name="Perez-Cataluna A."/>
            <person name="Figueras M.J."/>
            <person name="Salas-Masso N."/>
        </authorList>
    </citation>
    <scope>NUCLEOTIDE SEQUENCE</scope>
    <source>
        <strain evidence="3">CECT 7727</strain>
    </source>
</reference>
<keyword evidence="1" id="KW-1133">Transmembrane helix</keyword>
<keyword evidence="1" id="KW-0812">Transmembrane</keyword>
<dbReference type="AlphaFoldDB" id="A0A347TIQ0"/>
<dbReference type="InterPro" id="IPR012902">
    <property type="entry name" value="N_methyl_site"/>
</dbReference>
<keyword evidence="1" id="KW-0472">Membrane</keyword>
<dbReference type="Proteomes" id="UP000224740">
    <property type="component" value="Unassembled WGS sequence"/>
</dbReference>